<protein>
    <recommendedName>
        <fullName evidence="8">Serine-threonine/tyrosine-protein kinase catalytic domain-containing protein</fullName>
    </recommendedName>
</protein>
<gene>
    <name evidence="9" type="ORF">Goshw_022071</name>
</gene>
<evidence type="ECO:0000256" key="5">
    <source>
        <dbReference type="ARBA" id="ARBA00022989"/>
    </source>
</evidence>
<comment type="subcellular location">
    <subcellularLocation>
        <location evidence="1">Membrane</location>
    </subcellularLocation>
</comment>
<reference evidence="9 10" key="1">
    <citation type="journal article" date="2019" name="Genome Biol. Evol.">
        <title>Insights into the evolution of the New World diploid cottons (Gossypium, subgenus Houzingenia) based on genome sequencing.</title>
        <authorList>
            <person name="Grover C.E."/>
            <person name="Arick M.A. 2nd"/>
            <person name="Thrash A."/>
            <person name="Conover J.L."/>
            <person name="Sanders W.S."/>
            <person name="Peterson D.G."/>
            <person name="Frelichowski J.E."/>
            <person name="Scheffler J.A."/>
            <person name="Scheffler B.E."/>
            <person name="Wendel J.F."/>
        </authorList>
    </citation>
    <scope>NUCLEOTIDE SEQUENCE [LARGE SCALE GENOMIC DNA]</scope>
    <source>
        <strain evidence="9">1</strain>
        <tissue evidence="9">Leaf</tissue>
    </source>
</reference>
<dbReference type="GO" id="GO:0004672">
    <property type="term" value="F:protein kinase activity"/>
    <property type="evidence" value="ECO:0007669"/>
    <property type="project" value="InterPro"/>
</dbReference>
<evidence type="ECO:0000313" key="10">
    <source>
        <dbReference type="Proteomes" id="UP000593576"/>
    </source>
</evidence>
<dbReference type="GO" id="GO:0016020">
    <property type="term" value="C:membrane"/>
    <property type="evidence" value="ECO:0007669"/>
    <property type="project" value="UniProtKB-SubCell"/>
</dbReference>
<feature type="non-terminal residue" evidence="9">
    <location>
        <position position="291"/>
    </location>
</feature>
<keyword evidence="3 7" id="KW-0812">Transmembrane</keyword>
<feature type="transmembrane region" description="Helical" evidence="7">
    <location>
        <begin position="102"/>
        <end position="124"/>
    </location>
</feature>
<dbReference type="PANTHER" id="PTHR27008">
    <property type="entry name" value="OS04G0122200 PROTEIN"/>
    <property type="match status" value="1"/>
</dbReference>
<evidence type="ECO:0000256" key="6">
    <source>
        <dbReference type="ARBA" id="ARBA00023136"/>
    </source>
</evidence>
<name>A0A7J9NF31_GOSSC</name>
<keyword evidence="6 7" id="KW-0472">Membrane</keyword>
<dbReference type="Pfam" id="PF00560">
    <property type="entry name" value="LRR_1"/>
    <property type="match status" value="1"/>
</dbReference>
<evidence type="ECO:0000256" key="7">
    <source>
        <dbReference type="SAM" id="Phobius"/>
    </source>
</evidence>
<dbReference type="Pfam" id="PF07714">
    <property type="entry name" value="PK_Tyr_Ser-Thr"/>
    <property type="match status" value="1"/>
</dbReference>
<dbReference type="Gene3D" id="1.10.510.10">
    <property type="entry name" value="Transferase(Phosphotransferase) domain 1"/>
    <property type="match status" value="1"/>
</dbReference>
<keyword evidence="5 7" id="KW-1133">Transmembrane helix</keyword>
<proteinExistence type="predicted"/>
<sequence>ANFNSSIPKFSDELLNLEFLVLSRNNLSREIPKSLEKLRYLKYFNVSFNRLEGEIPEGGPFGNYTIESFRGNKALCGATRLHVPNYKTRPLRNVKAKTELKLIIYVALPIASTILVVALIIIILQNKRKYKLPTQEDMIRLGMWRWFSYHELRQATMDSMIVGCLVMEVMSYTEYGMEGIVSTKGDVYSFGILLMEIITRKKPTDEMFAGERSLKSWVIELISFLLNQVVGPKLLNNIGREHLKVKNCALSILQIGLECCVELPNERLHMKEIVTKLKKIKVKLLRDIERV</sequence>
<dbReference type="AlphaFoldDB" id="A0A7J9NF31"/>
<dbReference type="InterPro" id="IPR011009">
    <property type="entry name" value="Kinase-like_dom_sf"/>
</dbReference>
<organism evidence="9 10">
    <name type="scientific">Gossypium schwendimanii</name>
    <name type="common">Cotton</name>
    <dbReference type="NCBI Taxonomy" id="34291"/>
    <lineage>
        <taxon>Eukaryota</taxon>
        <taxon>Viridiplantae</taxon>
        <taxon>Streptophyta</taxon>
        <taxon>Embryophyta</taxon>
        <taxon>Tracheophyta</taxon>
        <taxon>Spermatophyta</taxon>
        <taxon>Magnoliopsida</taxon>
        <taxon>eudicotyledons</taxon>
        <taxon>Gunneridae</taxon>
        <taxon>Pentapetalae</taxon>
        <taxon>rosids</taxon>
        <taxon>malvids</taxon>
        <taxon>Malvales</taxon>
        <taxon>Malvaceae</taxon>
        <taxon>Malvoideae</taxon>
        <taxon>Gossypium</taxon>
    </lineage>
</organism>
<dbReference type="Gene3D" id="3.80.10.10">
    <property type="entry name" value="Ribonuclease Inhibitor"/>
    <property type="match status" value="1"/>
</dbReference>
<dbReference type="EMBL" id="JABFAF010279844">
    <property type="protein sequence ID" value="MBA0881767.1"/>
    <property type="molecule type" value="Genomic_DNA"/>
</dbReference>
<evidence type="ECO:0000256" key="1">
    <source>
        <dbReference type="ARBA" id="ARBA00004370"/>
    </source>
</evidence>
<feature type="domain" description="Serine-threonine/tyrosine-protein kinase catalytic" evidence="8">
    <location>
        <begin position="174"/>
        <end position="277"/>
    </location>
</feature>
<dbReference type="SUPFAM" id="SSF56112">
    <property type="entry name" value="Protein kinase-like (PK-like)"/>
    <property type="match status" value="1"/>
</dbReference>
<dbReference type="SUPFAM" id="SSF52058">
    <property type="entry name" value="L domain-like"/>
    <property type="match status" value="1"/>
</dbReference>
<evidence type="ECO:0000256" key="2">
    <source>
        <dbReference type="ARBA" id="ARBA00022614"/>
    </source>
</evidence>
<keyword evidence="4" id="KW-0677">Repeat</keyword>
<keyword evidence="10" id="KW-1185">Reference proteome</keyword>
<evidence type="ECO:0000256" key="3">
    <source>
        <dbReference type="ARBA" id="ARBA00022692"/>
    </source>
</evidence>
<evidence type="ECO:0000256" key="4">
    <source>
        <dbReference type="ARBA" id="ARBA00022737"/>
    </source>
</evidence>
<keyword evidence="2" id="KW-0433">Leucine-rich repeat</keyword>
<dbReference type="Proteomes" id="UP000593576">
    <property type="component" value="Unassembled WGS sequence"/>
</dbReference>
<dbReference type="InterPro" id="IPR001611">
    <property type="entry name" value="Leu-rich_rpt"/>
</dbReference>
<evidence type="ECO:0000313" key="9">
    <source>
        <dbReference type="EMBL" id="MBA0881767.1"/>
    </source>
</evidence>
<dbReference type="InterPro" id="IPR032675">
    <property type="entry name" value="LRR_dom_sf"/>
</dbReference>
<dbReference type="PANTHER" id="PTHR27008:SF585">
    <property type="entry name" value="PROTEIN KINASE DOMAIN-CONTAINING PROTEIN"/>
    <property type="match status" value="1"/>
</dbReference>
<dbReference type="OrthoDB" id="1724816at2759"/>
<dbReference type="InterPro" id="IPR051809">
    <property type="entry name" value="Plant_receptor-like_S/T_kinase"/>
</dbReference>
<dbReference type="InterPro" id="IPR001245">
    <property type="entry name" value="Ser-Thr/Tyr_kinase_cat_dom"/>
</dbReference>
<evidence type="ECO:0000259" key="8">
    <source>
        <dbReference type="Pfam" id="PF07714"/>
    </source>
</evidence>
<comment type="caution">
    <text evidence="9">The sequence shown here is derived from an EMBL/GenBank/DDBJ whole genome shotgun (WGS) entry which is preliminary data.</text>
</comment>
<accession>A0A7J9NF31</accession>